<feature type="binding site" evidence="3">
    <location>
        <begin position="4"/>
        <end position="9"/>
    </location>
    <ligand>
        <name>substrate</name>
    </ligand>
</feature>
<organism evidence="5">
    <name type="scientific">Magnetococcus massalia (strain MO-1)</name>
    <dbReference type="NCBI Taxonomy" id="451514"/>
    <lineage>
        <taxon>Bacteria</taxon>
        <taxon>Pseudomonadati</taxon>
        <taxon>Pseudomonadota</taxon>
        <taxon>Magnetococcia</taxon>
        <taxon>Magnetococcales</taxon>
        <taxon>Magnetococcaceae</taxon>
        <taxon>Magnetococcus</taxon>
    </lineage>
</organism>
<reference evidence="5" key="1">
    <citation type="submission" date="2015-04" db="EMBL/GenBank/DDBJ databases">
        <authorList>
            <person name="Syromyatnikov M.Y."/>
            <person name="Popov V.N."/>
        </authorList>
    </citation>
    <scope>NUCLEOTIDE SEQUENCE</scope>
    <source>
        <strain evidence="5">MO-1</strain>
    </source>
</reference>
<feature type="domain" description="Gamma-glutamylcyclotransferase AIG2-like" evidence="4">
    <location>
        <begin position="4"/>
        <end position="109"/>
    </location>
</feature>
<dbReference type="InterPro" id="IPR036568">
    <property type="entry name" value="GGCT-like_sf"/>
</dbReference>
<dbReference type="InterPro" id="IPR013024">
    <property type="entry name" value="GGCT-like"/>
</dbReference>
<protein>
    <recommendedName>
        <fullName evidence="4">Gamma-glutamylcyclotransferase AIG2-like domain-containing protein</fullName>
    </recommendedName>
</protein>
<name>A0A1S7LFE3_MAGMO</name>
<dbReference type="PANTHER" id="PTHR12935:SF0">
    <property type="entry name" value="GAMMA-GLUTAMYLCYCLOTRANSFERASE"/>
    <property type="match status" value="1"/>
</dbReference>
<dbReference type="PANTHER" id="PTHR12935">
    <property type="entry name" value="GAMMA-GLUTAMYLCYCLOTRANSFERASE"/>
    <property type="match status" value="1"/>
</dbReference>
<dbReference type="InterPro" id="IPR009288">
    <property type="entry name" value="AIG2-like_dom"/>
</dbReference>
<dbReference type="Pfam" id="PF06094">
    <property type="entry name" value="GGACT"/>
    <property type="match status" value="1"/>
</dbReference>
<sequence length="263" mass="29673">MFSYFGYGSNINLTSLRAKGVVPHTSKKATLKGYKLVFNVQHWFRHEGGVGNVIPSENPEDRVEGLVHLCEDEHLAMLDAVESYGVGYDRIEVSLETADGPTQAITYVGIPSYLNDSCLPTRRYLNIILKGATAAGLDMGYIEKLRQHPQHPEEEYPPFQPPSVKEELFTPETLALHPHYTALAGAVFDMRGAQSRLDCLVGLIGGKDMTLFFLKRHDTSDGSETLEDFLQGRITEGSKKYINAYLHEYHREYTYIGRYMYAQ</sequence>
<dbReference type="Gene3D" id="3.10.490.10">
    <property type="entry name" value="Gamma-glutamyl cyclotransferase-like"/>
    <property type="match status" value="1"/>
</dbReference>
<evidence type="ECO:0000256" key="1">
    <source>
        <dbReference type="ARBA" id="ARBA00023239"/>
    </source>
</evidence>
<evidence type="ECO:0000313" key="5">
    <source>
        <dbReference type="EMBL" id="CRH04769.1"/>
    </source>
</evidence>
<dbReference type="InterPro" id="IPR017939">
    <property type="entry name" value="G-Glutamylcylcotransferase"/>
</dbReference>
<feature type="active site" description="Proton acceptor" evidence="2">
    <location>
        <position position="82"/>
    </location>
</feature>
<evidence type="ECO:0000256" key="2">
    <source>
        <dbReference type="PIRSR" id="PIRSR617939-1"/>
    </source>
</evidence>
<dbReference type="CDD" id="cd06661">
    <property type="entry name" value="GGCT_like"/>
    <property type="match status" value="1"/>
</dbReference>
<feature type="binding site" evidence="3">
    <location>
        <position position="124"/>
    </location>
    <ligand>
        <name>substrate</name>
    </ligand>
</feature>
<dbReference type="EMBL" id="LO017727">
    <property type="protein sequence ID" value="CRH04769.1"/>
    <property type="molecule type" value="Genomic_DNA"/>
</dbReference>
<keyword evidence="1" id="KW-0456">Lyase</keyword>
<dbReference type="SUPFAM" id="SSF110857">
    <property type="entry name" value="Gamma-glutamyl cyclotransferase-like"/>
    <property type="match status" value="1"/>
</dbReference>
<dbReference type="GO" id="GO:0003839">
    <property type="term" value="F:gamma-glutamylcyclotransferase activity"/>
    <property type="evidence" value="ECO:0007669"/>
    <property type="project" value="InterPro"/>
</dbReference>
<gene>
    <name evidence="5" type="ORF">MAGMO_0565</name>
</gene>
<dbReference type="AlphaFoldDB" id="A0A1S7LFE3"/>
<proteinExistence type="predicted"/>
<evidence type="ECO:0000259" key="4">
    <source>
        <dbReference type="Pfam" id="PF06094"/>
    </source>
</evidence>
<evidence type="ECO:0000256" key="3">
    <source>
        <dbReference type="PIRSR" id="PIRSR617939-2"/>
    </source>
</evidence>
<accession>A0A1S7LFE3</accession>